<keyword evidence="2" id="KW-1185">Reference proteome</keyword>
<evidence type="ECO:0000313" key="1">
    <source>
        <dbReference type="EMBL" id="SCY92753.1"/>
    </source>
</evidence>
<sequence>MLSGCLPNIKGLYFQKIVFANLYSFVVAPPASNKGALTFAKDLAKFYHQETVKTSKAEREKYEQELKWYKAEKRGRESDTALERPIEPPLKVVLIPGNASTAAIYMHLQMNGGSGIICETEADAMAQAFKQEWGSYSYIMRQAFHHESISSTRKASQEYVEIDEPKLSIALTGTPNQVKGIIPSAEDGLFSRFIFYSFESTSVWNDPSPEAGSMNLTEHFRSLSVKTNELVKFYKNTNVYFELTKSQWEKLNRAFDKYLSEVGLFVEGNADSIVKRHGLILYRICMILSAIRHFENSRESTKILCLDEDFDTALTLIDVYIQHSIVVFGNLPKQTEDIMFEIGSKKRTFFEALPSTFSRKEAVNLGKSFGIRERTTDSILKKARGKLLEHSDYGLYKKM</sequence>
<gene>
    <name evidence="1" type="ORF">SAMN02927903_02945</name>
</gene>
<name>A0A1G5JWJ6_9FLAO</name>
<evidence type="ECO:0000313" key="2">
    <source>
        <dbReference type="Proteomes" id="UP000199354"/>
    </source>
</evidence>
<reference evidence="1 2" key="1">
    <citation type="submission" date="2016-10" db="EMBL/GenBank/DDBJ databases">
        <authorList>
            <person name="de Groot N.N."/>
        </authorList>
    </citation>
    <scope>NUCLEOTIDE SEQUENCE [LARGE SCALE GENOMIC DNA]</scope>
    <source>
        <strain evidence="1 2">CGMCC 1.7031</strain>
    </source>
</reference>
<dbReference type="Proteomes" id="UP000199354">
    <property type="component" value="Unassembled WGS sequence"/>
</dbReference>
<dbReference type="AlphaFoldDB" id="A0A1G5JWJ6"/>
<dbReference type="Pfam" id="PF13148">
    <property type="entry name" value="DUF3987"/>
    <property type="match status" value="1"/>
</dbReference>
<evidence type="ECO:0008006" key="3">
    <source>
        <dbReference type="Google" id="ProtNLM"/>
    </source>
</evidence>
<dbReference type="InterPro" id="IPR025048">
    <property type="entry name" value="DUF3987"/>
</dbReference>
<proteinExistence type="predicted"/>
<protein>
    <recommendedName>
        <fullName evidence="3">DUF3987 domain-containing protein</fullName>
    </recommendedName>
</protein>
<dbReference type="EMBL" id="FMVF01000017">
    <property type="protein sequence ID" value="SCY92753.1"/>
    <property type="molecule type" value="Genomic_DNA"/>
</dbReference>
<accession>A0A1G5JWJ6</accession>
<dbReference type="STRING" id="490189.SAMN02927903_02945"/>
<organism evidence="1 2">
    <name type="scientific">Flavobacterium caeni</name>
    <dbReference type="NCBI Taxonomy" id="490189"/>
    <lineage>
        <taxon>Bacteria</taxon>
        <taxon>Pseudomonadati</taxon>
        <taxon>Bacteroidota</taxon>
        <taxon>Flavobacteriia</taxon>
        <taxon>Flavobacteriales</taxon>
        <taxon>Flavobacteriaceae</taxon>
        <taxon>Flavobacterium</taxon>
    </lineage>
</organism>